<dbReference type="GO" id="GO:0004792">
    <property type="term" value="F:thiosulfate-cyanide sulfurtransferase activity"/>
    <property type="evidence" value="ECO:0007669"/>
    <property type="project" value="InterPro"/>
</dbReference>
<feature type="domain" description="Rhodanese" evidence="3">
    <location>
        <begin position="20"/>
        <end position="136"/>
    </location>
</feature>
<dbReference type="PANTHER" id="PTHR11364:SF27">
    <property type="entry name" value="SULFURTRANSFERASE"/>
    <property type="match status" value="1"/>
</dbReference>
<reference evidence="4 5" key="1">
    <citation type="submission" date="2018-08" db="EMBL/GenBank/DDBJ databases">
        <title>Bacillus jemisoniae sp. nov., Bacillus chryseoplanitiae sp. nov., Bacillus resnikiae sp. nov., and Bacillus frankliniae sp. nov., isolated from Viking spacecraft and associated surfaces.</title>
        <authorList>
            <person name="Seuylemezian A."/>
            <person name="Vaishampayan P."/>
        </authorList>
    </citation>
    <scope>NUCLEOTIDE SEQUENCE [LARGE SCALE GENOMIC DNA]</scope>
    <source>
        <strain evidence="4 5">MA001</strain>
    </source>
</reference>
<keyword evidence="2" id="KW-0677">Repeat</keyword>
<comment type="caution">
    <text evidence="4">The sequence shown here is derived from an EMBL/GenBank/DDBJ whole genome shotgun (WGS) entry which is preliminary data.</text>
</comment>
<evidence type="ECO:0000256" key="2">
    <source>
        <dbReference type="ARBA" id="ARBA00022737"/>
    </source>
</evidence>
<dbReference type="InterPro" id="IPR001763">
    <property type="entry name" value="Rhodanese-like_dom"/>
</dbReference>
<gene>
    <name evidence="4" type="ORF">D1953_11630</name>
</gene>
<evidence type="ECO:0000313" key="4">
    <source>
        <dbReference type="EMBL" id="RID85454.1"/>
    </source>
</evidence>
<sequence>MSYLKSVDWLKDLMEQKVLQFVIVDVRFSLGDPTAGRKSYLNGHIPGAVYLDLDQDLSSVVGQHGGRHPLPNIDELCNKLGEIGIDQSTYVIIYDDQDGMFAARLWWQLRYLGHTNTYILNGGYSKWVQAGLDQTTDIPQYEKRTFHPALLSDEIMYMEDVKNRLHHENVLLIDSRERTRYLGEEEPIDKRAGHIPGAINYFWKEAITESGEWKTKNDLQKHFSSVPKEKEIIVYCGSGVSACPNILALHEAGYQNVKLYAGSWSDWISYPENEIALGEE</sequence>
<dbReference type="CDD" id="cd01449">
    <property type="entry name" value="TST_Repeat_2"/>
    <property type="match status" value="1"/>
</dbReference>
<dbReference type="PROSITE" id="PS00380">
    <property type="entry name" value="RHODANESE_1"/>
    <property type="match status" value="1"/>
</dbReference>
<dbReference type="PROSITE" id="PS50206">
    <property type="entry name" value="RHODANESE_3"/>
    <property type="match status" value="2"/>
</dbReference>
<protein>
    <submittedName>
        <fullName evidence="4">Sulfurtransferase</fullName>
    </submittedName>
</protein>
<dbReference type="CDD" id="cd01448">
    <property type="entry name" value="TST_Repeat_1"/>
    <property type="match status" value="1"/>
</dbReference>
<name>A0A398B7I3_9BACI</name>
<keyword evidence="5" id="KW-1185">Reference proteome</keyword>
<dbReference type="Pfam" id="PF00581">
    <property type="entry name" value="Rhodanese"/>
    <property type="match status" value="2"/>
</dbReference>
<dbReference type="Gene3D" id="3.40.250.10">
    <property type="entry name" value="Rhodanese-like domain"/>
    <property type="match status" value="2"/>
</dbReference>
<evidence type="ECO:0000259" key="3">
    <source>
        <dbReference type="PROSITE" id="PS50206"/>
    </source>
</evidence>
<evidence type="ECO:0000313" key="5">
    <source>
        <dbReference type="Proteomes" id="UP000266016"/>
    </source>
</evidence>
<organism evidence="4 5">
    <name type="scientific">Peribacillus asahii</name>
    <dbReference type="NCBI Taxonomy" id="228899"/>
    <lineage>
        <taxon>Bacteria</taxon>
        <taxon>Bacillati</taxon>
        <taxon>Bacillota</taxon>
        <taxon>Bacilli</taxon>
        <taxon>Bacillales</taxon>
        <taxon>Bacillaceae</taxon>
        <taxon>Peribacillus</taxon>
    </lineage>
</organism>
<keyword evidence="1 4" id="KW-0808">Transferase</keyword>
<dbReference type="EMBL" id="QWVS01000018">
    <property type="protein sequence ID" value="RID85454.1"/>
    <property type="molecule type" value="Genomic_DNA"/>
</dbReference>
<dbReference type="SMART" id="SM00450">
    <property type="entry name" value="RHOD"/>
    <property type="match status" value="2"/>
</dbReference>
<dbReference type="RefSeq" id="WP_119117350.1">
    <property type="nucleotide sequence ID" value="NZ_QWVS01000018.1"/>
</dbReference>
<dbReference type="Proteomes" id="UP000266016">
    <property type="component" value="Unassembled WGS sequence"/>
</dbReference>
<dbReference type="PANTHER" id="PTHR11364">
    <property type="entry name" value="THIOSULFATE SULFERTANSFERASE"/>
    <property type="match status" value="1"/>
</dbReference>
<evidence type="ECO:0000256" key="1">
    <source>
        <dbReference type="ARBA" id="ARBA00022679"/>
    </source>
</evidence>
<feature type="domain" description="Rhodanese" evidence="3">
    <location>
        <begin position="166"/>
        <end position="276"/>
    </location>
</feature>
<dbReference type="InterPro" id="IPR045078">
    <property type="entry name" value="TST/MPST-like"/>
</dbReference>
<dbReference type="AlphaFoldDB" id="A0A398B7I3"/>
<proteinExistence type="predicted"/>
<accession>A0A398B7I3</accession>
<dbReference type="InterPro" id="IPR001307">
    <property type="entry name" value="Thiosulphate_STrfase_CS"/>
</dbReference>
<dbReference type="SUPFAM" id="SSF52821">
    <property type="entry name" value="Rhodanese/Cell cycle control phosphatase"/>
    <property type="match status" value="2"/>
</dbReference>
<dbReference type="InterPro" id="IPR036873">
    <property type="entry name" value="Rhodanese-like_dom_sf"/>
</dbReference>